<dbReference type="InterPro" id="IPR050914">
    <property type="entry name" value="snRNP_SmB/NAA38-like"/>
</dbReference>
<dbReference type="AlphaFoldDB" id="A0A4V3SJS4"/>
<dbReference type="Gene3D" id="2.30.30.100">
    <property type="match status" value="1"/>
</dbReference>
<dbReference type="InterPro" id="IPR001163">
    <property type="entry name" value="Sm_dom_euk/arc"/>
</dbReference>
<dbReference type="OrthoDB" id="368909at2759"/>
<evidence type="ECO:0000259" key="1">
    <source>
        <dbReference type="SMART" id="SM00651"/>
    </source>
</evidence>
<dbReference type="CDD" id="cd06168">
    <property type="entry name" value="LSMD1"/>
    <property type="match status" value="1"/>
</dbReference>
<accession>A0A4V3SJS4</accession>
<dbReference type="STRING" id="341454.A0A4V3SJS4"/>
<sequence>MSLEQHPHPMCLHSDPDFDTSYHTPSPALQKFINRTLRISITDDRFFIGRMMCTDRDRNVILSDTTEYRPPAQGVAGVKVEGDSVKAQLASRMIGLVVVPGKYITKIEVHETEGQDRWG</sequence>
<dbReference type="Proteomes" id="UP000298138">
    <property type="component" value="Unassembled WGS sequence"/>
</dbReference>
<dbReference type="SUPFAM" id="SSF50182">
    <property type="entry name" value="Sm-like ribonucleoproteins"/>
    <property type="match status" value="1"/>
</dbReference>
<dbReference type="PANTHER" id="PTHR10701">
    <property type="entry name" value="SMALL NUCLEAR RIBONUCLEOPROTEIN-ASSOCIATED PROTEIN B AND N"/>
    <property type="match status" value="1"/>
</dbReference>
<dbReference type="Pfam" id="PF01423">
    <property type="entry name" value="LSM"/>
    <property type="match status" value="1"/>
</dbReference>
<evidence type="ECO:0000313" key="3">
    <source>
        <dbReference type="Proteomes" id="UP000298138"/>
    </source>
</evidence>
<protein>
    <submittedName>
        <fullName evidence="2">Sm-like ribonucleo protein</fullName>
    </submittedName>
</protein>
<organism evidence="2 3">
    <name type="scientific">Ascodesmis nigricans</name>
    <dbReference type="NCBI Taxonomy" id="341454"/>
    <lineage>
        <taxon>Eukaryota</taxon>
        <taxon>Fungi</taxon>
        <taxon>Dikarya</taxon>
        <taxon>Ascomycota</taxon>
        <taxon>Pezizomycotina</taxon>
        <taxon>Pezizomycetes</taxon>
        <taxon>Pezizales</taxon>
        <taxon>Ascodesmidaceae</taxon>
        <taxon>Ascodesmis</taxon>
    </lineage>
</organism>
<dbReference type="InParanoid" id="A0A4V3SJS4"/>
<evidence type="ECO:0000313" key="2">
    <source>
        <dbReference type="EMBL" id="TGZ85105.1"/>
    </source>
</evidence>
<dbReference type="GO" id="GO:0031417">
    <property type="term" value="C:NatC complex"/>
    <property type="evidence" value="ECO:0007669"/>
    <property type="project" value="InterPro"/>
</dbReference>
<keyword evidence="3" id="KW-1185">Reference proteome</keyword>
<feature type="domain" description="Sm" evidence="1">
    <location>
        <begin position="27"/>
        <end position="109"/>
    </location>
</feature>
<reference evidence="2 3" key="1">
    <citation type="submission" date="2019-04" db="EMBL/GenBank/DDBJ databases">
        <title>Comparative genomics and transcriptomics to analyze fruiting body development in filamentous ascomycetes.</title>
        <authorList>
            <consortium name="DOE Joint Genome Institute"/>
            <person name="Lutkenhaus R."/>
            <person name="Traeger S."/>
            <person name="Breuer J."/>
            <person name="Kuo A."/>
            <person name="Lipzen A."/>
            <person name="Pangilinan J."/>
            <person name="Dilworth D."/>
            <person name="Sandor L."/>
            <person name="Poggeler S."/>
            <person name="Barry K."/>
            <person name="Grigoriev I.V."/>
            <person name="Nowrousian M."/>
        </authorList>
    </citation>
    <scope>NUCLEOTIDE SEQUENCE [LARGE SCALE GENOMIC DNA]</scope>
    <source>
        <strain evidence="2 3">CBS 389.68</strain>
    </source>
</reference>
<name>A0A4V3SJS4_9PEZI</name>
<gene>
    <name evidence="2" type="ORF">EX30DRAFT_337512</name>
</gene>
<dbReference type="SMART" id="SM00651">
    <property type="entry name" value="Sm"/>
    <property type="match status" value="1"/>
</dbReference>
<dbReference type="EMBL" id="ML220112">
    <property type="protein sequence ID" value="TGZ85105.1"/>
    <property type="molecule type" value="Genomic_DNA"/>
</dbReference>
<dbReference type="InterPro" id="IPR034110">
    <property type="entry name" value="LSMD1_Sm"/>
</dbReference>
<dbReference type="PANTHER" id="PTHR10701:SF5">
    <property type="entry name" value="N-ALPHA-ACETYLTRANSFERASE 38, NATC AUXILIARY SUBUNIT"/>
    <property type="match status" value="1"/>
</dbReference>
<proteinExistence type="predicted"/>
<dbReference type="InterPro" id="IPR010920">
    <property type="entry name" value="LSM_dom_sf"/>
</dbReference>